<dbReference type="EMBL" id="SJPX01000006">
    <property type="protein sequence ID" value="TWU46808.1"/>
    <property type="molecule type" value="Genomic_DNA"/>
</dbReference>
<gene>
    <name evidence="2" type="ORF">Poly59_57810</name>
</gene>
<dbReference type="OrthoDB" id="6309046at2"/>
<dbReference type="AlphaFoldDB" id="A0A5C6ED07"/>
<sequence>MSNLLDIHRTSKRLDHSGVGGDLTRLAVIGCGPRGLQCLDAVCRNLPEDMLARLDITVYEPCKTLGAGCVYDPQQPHVLRMNFASQNIDFWKTDADSTTLASTSLIGWLRDHYPKLAADDQYVPRAIVGEYLNECYASVERKLGGAKSYEVVNEQVGGVQRLNSCWEVTTEIGANRYDLVVVTTGHEGFRRSESLNRNGAARFVFPVQTNLSEKNFPPKSRVFVRGFGLTAIDAVLAMTEGRGGSFSNSPSRTYQPSGREPAKLVLHSRSGRPMLAKPTAAIEQVSDHFWNKFRVRLAPLDRLSGSINFQSDIWSVVHQAAAELLSHSGDSVSARDVAQWYRGWARYRMSLTEALDAMQQSFLVSIGERPRDIASALGEAWRKLYPEIVAAISYGGLSKSQWPRFLSVASEMERIAFGPPSQSVRQVLSLVDAGIVVLTNQDEDVAASQFDLHIDAVIAAPHQPSSNGPLASLISQGLVELDDTTGAVKVDATGEAIQSRTNNANSGLYIFGRATEGWVVGNDTLSRTLHDHIEQWSHSLATRMVKLSRNE</sequence>
<dbReference type="Pfam" id="PF13454">
    <property type="entry name" value="NAD_binding_9"/>
    <property type="match status" value="1"/>
</dbReference>
<comment type="caution">
    <text evidence="2">The sequence shown here is derived from an EMBL/GenBank/DDBJ whole genome shotgun (WGS) entry which is preliminary data.</text>
</comment>
<proteinExistence type="predicted"/>
<dbReference type="RefSeq" id="WP_146537262.1">
    <property type="nucleotide sequence ID" value="NZ_SJPX01000006.1"/>
</dbReference>
<dbReference type="Proteomes" id="UP000317977">
    <property type="component" value="Unassembled WGS sequence"/>
</dbReference>
<evidence type="ECO:0000313" key="2">
    <source>
        <dbReference type="EMBL" id="TWU46808.1"/>
    </source>
</evidence>
<dbReference type="InterPro" id="IPR036188">
    <property type="entry name" value="FAD/NAD-bd_sf"/>
</dbReference>
<dbReference type="Gene3D" id="3.50.50.60">
    <property type="entry name" value="FAD/NAD(P)-binding domain"/>
    <property type="match status" value="1"/>
</dbReference>
<dbReference type="InterPro" id="IPR052189">
    <property type="entry name" value="L-asp_N-monooxygenase_NS-form"/>
</dbReference>
<name>A0A5C6ED07_9BACT</name>
<accession>A0A5C6ED07</accession>
<dbReference type="PANTHER" id="PTHR40254">
    <property type="entry name" value="BLR0577 PROTEIN"/>
    <property type="match status" value="1"/>
</dbReference>
<organism evidence="2 3">
    <name type="scientific">Rubripirellula reticaptiva</name>
    <dbReference type="NCBI Taxonomy" id="2528013"/>
    <lineage>
        <taxon>Bacteria</taxon>
        <taxon>Pseudomonadati</taxon>
        <taxon>Planctomycetota</taxon>
        <taxon>Planctomycetia</taxon>
        <taxon>Pirellulales</taxon>
        <taxon>Pirellulaceae</taxon>
        <taxon>Rubripirellula</taxon>
    </lineage>
</organism>
<dbReference type="SUPFAM" id="SSF51905">
    <property type="entry name" value="FAD/NAD(P)-binding domain"/>
    <property type="match status" value="1"/>
</dbReference>
<dbReference type="PANTHER" id="PTHR40254:SF1">
    <property type="entry name" value="BLR0577 PROTEIN"/>
    <property type="match status" value="1"/>
</dbReference>
<dbReference type="InterPro" id="IPR038732">
    <property type="entry name" value="HpyO/CreE_NAD-binding"/>
</dbReference>
<reference evidence="2 3" key="1">
    <citation type="submission" date="2019-02" db="EMBL/GenBank/DDBJ databases">
        <title>Deep-cultivation of Planctomycetes and their phenomic and genomic characterization uncovers novel biology.</title>
        <authorList>
            <person name="Wiegand S."/>
            <person name="Jogler M."/>
            <person name="Boedeker C."/>
            <person name="Pinto D."/>
            <person name="Vollmers J."/>
            <person name="Rivas-Marin E."/>
            <person name="Kohn T."/>
            <person name="Peeters S.H."/>
            <person name="Heuer A."/>
            <person name="Rast P."/>
            <person name="Oberbeckmann S."/>
            <person name="Bunk B."/>
            <person name="Jeske O."/>
            <person name="Meyerdierks A."/>
            <person name="Storesund J.E."/>
            <person name="Kallscheuer N."/>
            <person name="Luecker S."/>
            <person name="Lage O.M."/>
            <person name="Pohl T."/>
            <person name="Merkel B.J."/>
            <person name="Hornburger P."/>
            <person name="Mueller R.-W."/>
            <person name="Bruemmer F."/>
            <person name="Labrenz M."/>
            <person name="Spormann A.M."/>
            <person name="Op Den Camp H."/>
            <person name="Overmann J."/>
            <person name="Amann R."/>
            <person name="Jetten M.S.M."/>
            <person name="Mascher T."/>
            <person name="Medema M.H."/>
            <person name="Devos D.P."/>
            <person name="Kaster A.-K."/>
            <person name="Ovreas L."/>
            <person name="Rohde M."/>
            <person name="Galperin M.Y."/>
            <person name="Jogler C."/>
        </authorList>
    </citation>
    <scope>NUCLEOTIDE SEQUENCE [LARGE SCALE GENOMIC DNA]</scope>
    <source>
        <strain evidence="2 3">Poly59</strain>
    </source>
</reference>
<evidence type="ECO:0000313" key="3">
    <source>
        <dbReference type="Proteomes" id="UP000317977"/>
    </source>
</evidence>
<keyword evidence="3" id="KW-1185">Reference proteome</keyword>
<feature type="domain" description="FAD-dependent urate hydroxylase HpyO/Asp monooxygenase CreE-like FAD/NAD(P)-binding" evidence="1">
    <location>
        <begin position="27"/>
        <end position="186"/>
    </location>
</feature>
<protein>
    <recommendedName>
        <fullName evidence="1">FAD-dependent urate hydroxylase HpyO/Asp monooxygenase CreE-like FAD/NAD(P)-binding domain-containing protein</fullName>
    </recommendedName>
</protein>
<evidence type="ECO:0000259" key="1">
    <source>
        <dbReference type="Pfam" id="PF13454"/>
    </source>
</evidence>